<dbReference type="FunFam" id="3.30.565.10:FF:000010">
    <property type="entry name" value="Sensor histidine kinase RcsC"/>
    <property type="match status" value="1"/>
</dbReference>
<dbReference type="InterPro" id="IPR000014">
    <property type="entry name" value="PAS"/>
</dbReference>
<dbReference type="InterPro" id="IPR003661">
    <property type="entry name" value="HisK_dim/P_dom"/>
</dbReference>
<feature type="domain" description="Response regulatory" evidence="24">
    <location>
        <begin position="937"/>
        <end position="1053"/>
    </location>
</feature>
<evidence type="ECO:0000256" key="8">
    <source>
        <dbReference type="ARBA" id="ARBA00022729"/>
    </source>
</evidence>
<evidence type="ECO:0000256" key="20">
    <source>
        <dbReference type="PROSITE-ProRule" id="PRU00110"/>
    </source>
</evidence>
<sequence length="1181" mass="129524">MHKLLARQTKRLLGCDESRLPAVLEELGHLAALPQLSPEVARLLQGLGGLLERVNGAYEQSDRDLDLKSRSLEISSVELTSTNERIRKELSSRMRAIESLRETAQRLMQSINADLAPLSDDSLESLSCLMSDLVRQREESQRSLQAALAELANQKFAMDQHGIVSITDVAGRIAYVNDKFCEISGYSHEELQGADHRLINSGFHPKSFFAHLWETILSGEVWHGEVCNRAKTGRLYWVQATVVPLKDKQGRPIQFIAIRTEITERKLMEAAIQAAEARLRDITNAVPGVLYRCQVNPSTGQTRYTFVSDRLKEIRGLDPAQLLADGSLSAQQIVPADRERCLQGVLQAAAQRSAWRDDYRITLPNGEPRWLRAEIRPEAALADDGSTVYTGIWQDVTQLKQASARLREITQSIPVAVFQAHLAPDGRRTVPFISPALERFCGVPAEEVMLHASAMAARVHPDDGARVLASFMASAHQLTPWSLDFRILHRHSGATVWLHGESQPQRAEDGGILWNGYLADISEARQVSEELRRAKEGAEAANRAKSDFLANMSHEIRTPMNGIIGMTELALDGELSDDQREHLGVVKSSSESLLRVINDILDFSKIEAGKLLFEKIPFHLGSTLGETLKAMSVRAGDKGLELVCDVDSEVPMRVLGDPGRLRQILINLIGNAIKFTEHGEIVLRLSLVSTAEGQEQLHFSVSDTGIGIPTDKLQAIFDAFSQEDGSITRRYGGTGLGLTISSRLVEALGGRIWVDSEPGRGSQFHFTLRLDRDPAPPEGEAAPTLLQGLTALVVDDTQVNREVLRRLLKSLDVQVLVADGADGALAELHRAQAEGRPCDLILLDAQMPNQDGFATAERIAAELPWLAEVPRVMLSSAGLKGEAQRSRRSGFAAYLSKPFTRDELVQVLSRVMGSAAPARPVELVTRHTAPQAGASLKVLLVEDHPVNQKLAVKLLARWGHRVTVAANGQLALDELARDKFDLILMDMMMPVLDGLEATRRFRATEQQPRTPIIAMTAKAMQGDKDSCLAAGMDDYISKPIEVAEFQRLVQRYVPGLQPAPGAAVEPAQEPAVATDFDYAQGLAAVDQDIVAIISDVFFEQWPLDRQTMASALARGDLVTVMHIGHAAKSTMAMFGALPAGELAARIEARAESGHSAELPDLVARLLSEVDVLIEALRRRSA</sequence>
<evidence type="ECO:0000256" key="11">
    <source>
        <dbReference type="ARBA" id="ARBA00022840"/>
    </source>
</evidence>
<keyword evidence="11" id="KW-0067">ATP-binding</keyword>
<dbReference type="SMART" id="SM00387">
    <property type="entry name" value="HATPase_c"/>
    <property type="match status" value="1"/>
</dbReference>
<dbReference type="InterPro" id="IPR001789">
    <property type="entry name" value="Sig_transdc_resp-reg_receiver"/>
</dbReference>
<evidence type="ECO:0000256" key="12">
    <source>
        <dbReference type="ARBA" id="ARBA00022989"/>
    </source>
</evidence>
<dbReference type="SUPFAM" id="SSF55785">
    <property type="entry name" value="PYP-like sensor domain (PAS domain)"/>
    <property type="match status" value="3"/>
</dbReference>
<dbReference type="SUPFAM" id="SSF47384">
    <property type="entry name" value="Homodimeric domain of signal transducing histidine kinase"/>
    <property type="match status" value="1"/>
</dbReference>
<accession>A0A4R6QLG5</accession>
<dbReference type="Pfam" id="PF00512">
    <property type="entry name" value="HisKA"/>
    <property type="match status" value="1"/>
</dbReference>
<dbReference type="InterPro" id="IPR001610">
    <property type="entry name" value="PAC"/>
</dbReference>
<protein>
    <recommendedName>
        <fullName evidence="18">Sensory/regulatory protein RpfC</fullName>
        <ecNumber evidence="3">2.7.13.3</ecNumber>
    </recommendedName>
    <alternativeName>
        <fullName evidence="19">Virulence sensor protein BvgS</fullName>
    </alternativeName>
</protein>
<evidence type="ECO:0000256" key="13">
    <source>
        <dbReference type="ARBA" id="ARBA00023012"/>
    </source>
</evidence>
<evidence type="ECO:0000256" key="1">
    <source>
        <dbReference type="ARBA" id="ARBA00000085"/>
    </source>
</evidence>
<dbReference type="FunCoup" id="A0A4R6QLG5">
    <property type="interactions" value="355"/>
</dbReference>
<evidence type="ECO:0000259" key="23">
    <source>
        <dbReference type="PROSITE" id="PS50109"/>
    </source>
</evidence>
<keyword evidence="6" id="KW-0808">Transferase</keyword>
<evidence type="ECO:0000256" key="7">
    <source>
        <dbReference type="ARBA" id="ARBA00022692"/>
    </source>
</evidence>
<feature type="modified residue" description="4-aspartylphosphate" evidence="21">
    <location>
        <position position="844"/>
    </location>
</feature>
<evidence type="ECO:0000313" key="29">
    <source>
        <dbReference type="Proteomes" id="UP000295361"/>
    </source>
</evidence>
<dbReference type="PANTHER" id="PTHR45339:SF1">
    <property type="entry name" value="HYBRID SIGNAL TRANSDUCTION HISTIDINE KINASE J"/>
    <property type="match status" value="1"/>
</dbReference>
<dbReference type="InterPro" id="IPR005467">
    <property type="entry name" value="His_kinase_dom"/>
</dbReference>
<dbReference type="SUPFAM" id="SSF47226">
    <property type="entry name" value="Histidine-containing phosphotransfer domain, HPT domain"/>
    <property type="match status" value="1"/>
</dbReference>
<dbReference type="Pfam" id="PF08447">
    <property type="entry name" value="PAS_3"/>
    <property type="match status" value="3"/>
</dbReference>
<dbReference type="InterPro" id="IPR036097">
    <property type="entry name" value="HisK_dim/P_sf"/>
</dbReference>
<comment type="function">
    <text evidence="16">Member of the two-component regulatory system BvgS/BvgA. Phosphorylates BvgA via a four-step phosphorelay in response to environmental signals.</text>
</comment>
<evidence type="ECO:0000256" key="15">
    <source>
        <dbReference type="ARBA" id="ARBA00023136"/>
    </source>
</evidence>
<dbReference type="PROSITE" id="PS50112">
    <property type="entry name" value="PAS"/>
    <property type="match status" value="2"/>
</dbReference>
<evidence type="ECO:0000256" key="22">
    <source>
        <dbReference type="SAM" id="Coils"/>
    </source>
</evidence>
<comment type="subunit">
    <text evidence="17">At low DSF concentrations, interacts with RpfF.</text>
</comment>
<feature type="domain" description="Histidine kinase" evidence="23">
    <location>
        <begin position="551"/>
        <end position="772"/>
    </location>
</feature>
<keyword evidence="8" id="KW-0732">Signal</keyword>
<feature type="domain" description="PAS" evidence="25">
    <location>
        <begin position="402"/>
        <end position="463"/>
    </location>
</feature>
<dbReference type="Gene3D" id="3.30.565.10">
    <property type="entry name" value="Histidine kinase-like ATPase, C-terminal domain"/>
    <property type="match status" value="1"/>
</dbReference>
<comment type="caution">
    <text evidence="28">The sequence shown here is derived from an EMBL/GenBank/DDBJ whole genome shotgun (WGS) entry which is preliminary data.</text>
</comment>
<dbReference type="EMBL" id="SNXS01000004">
    <property type="protein sequence ID" value="TDP64072.1"/>
    <property type="molecule type" value="Genomic_DNA"/>
</dbReference>
<dbReference type="InterPro" id="IPR004358">
    <property type="entry name" value="Sig_transdc_His_kin-like_C"/>
</dbReference>
<dbReference type="PROSITE" id="PS50894">
    <property type="entry name" value="HPT"/>
    <property type="match status" value="1"/>
</dbReference>
<dbReference type="SMART" id="SM00091">
    <property type="entry name" value="PAS"/>
    <property type="match status" value="3"/>
</dbReference>
<dbReference type="CDD" id="cd17546">
    <property type="entry name" value="REC_hyHK_CKI1_RcsC-like"/>
    <property type="match status" value="2"/>
</dbReference>
<dbReference type="SMART" id="SM00448">
    <property type="entry name" value="REC"/>
    <property type="match status" value="2"/>
</dbReference>
<dbReference type="InterPro" id="IPR036641">
    <property type="entry name" value="HPT_dom_sf"/>
</dbReference>
<dbReference type="PROSITE" id="PS50109">
    <property type="entry name" value="HIS_KIN"/>
    <property type="match status" value="1"/>
</dbReference>
<dbReference type="PRINTS" id="PR00344">
    <property type="entry name" value="BCTRLSENSOR"/>
</dbReference>
<evidence type="ECO:0000256" key="2">
    <source>
        <dbReference type="ARBA" id="ARBA00004651"/>
    </source>
</evidence>
<organism evidence="28 29">
    <name type="scientific">Roseateles toxinivorans</name>
    <dbReference type="NCBI Taxonomy" id="270368"/>
    <lineage>
        <taxon>Bacteria</taxon>
        <taxon>Pseudomonadati</taxon>
        <taxon>Pseudomonadota</taxon>
        <taxon>Betaproteobacteria</taxon>
        <taxon>Burkholderiales</taxon>
        <taxon>Sphaerotilaceae</taxon>
        <taxon>Roseateles</taxon>
    </lineage>
</organism>
<dbReference type="RefSeq" id="WP_166652040.1">
    <property type="nucleotide sequence ID" value="NZ_SNXS01000004.1"/>
</dbReference>
<dbReference type="CDD" id="cd00082">
    <property type="entry name" value="HisKA"/>
    <property type="match status" value="1"/>
</dbReference>
<dbReference type="Pfam" id="PF00072">
    <property type="entry name" value="Response_reg"/>
    <property type="match status" value="2"/>
</dbReference>
<dbReference type="Gene3D" id="1.10.287.130">
    <property type="match status" value="1"/>
</dbReference>
<keyword evidence="13" id="KW-0902">Two-component regulatory system</keyword>
<evidence type="ECO:0000259" key="25">
    <source>
        <dbReference type="PROSITE" id="PS50112"/>
    </source>
</evidence>
<dbReference type="InterPro" id="IPR013655">
    <property type="entry name" value="PAS_fold_3"/>
</dbReference>
<evidence type="ECO:0000256" key="4">
    <source>
        <dbReference type="ARBA" id="ARBA00022475"/>
    </source>
</evidence>
<evidence type="ECO:0000256" key="6">
    <source>
        <dbReference type="ARBA" id="ARBA00022679"/>
    </source>
</evidence>
<dbReference type="CDD" id="cd00130">
    <property type="entry name" value="PAS"/>
    <property type="match status" value="3"/>
</dbReference>
<dbReference type="NCBIfam" id="TIGR00229">
    <property type="entry name" value="sensory_box"/>
    <property type="match status" value="1"/>
</dbReference>
<dbReference type="InterPro" id="IPR011006">
    <property type="entry name" value="CheY-like_superfamily"/>
</dbReference>
<dbReference type="InterPro" id="IPR035965">
    <property type="entry name" value="PAS-like_dom_sf"/>
</dbReference>
<dbReference type="GO" id="GO:0005886">
    <property type="term" value="C:plasma membrane"/>
    <property type="evidence" value="ECO:0007669"/>
    <property type="project" value="UniProtKB-SubCell"/>
</dbReference>
<feature type="domain" description="PAS" evidence="25">
    <location>
        <begin position="164"/>
        <end position="207"/>
    </location>
</feature>
<keyword evidence="22" id="KW-0175">Coiled coil</keyword>
<evidence type="ECO:0000256" key="14">
    <source>
        <dbReference type="ARBA" id="ARBA00023026"/>
    </source>
</evidence>
<feature type="modified residue" description="4-aspartylphosphate" evidence="21">
    <location>
        <position position="986"/>
    </location>
</feature>
<keyword evidence="9" id="KW-0547">Nucleotide-binding</keyword>
<keyword evidence="29" id="KW-1185">Reference proteome</keyword>
<evidence type="ECO:0000256" key="5">
    <source>
        <dbReference type="ARBA" id="ARBA00022553"/>
    </source>
</evidence>
<keyword evidence="10" id="KW-0418">Kinase</keyword>
<feature type="modified residue" description="Phosphohistidine" evidence="20">
    <location>
        <position position="1125"/>
    </location>
</feature>
<feature type="domain" description="Response regulatory" evidence="24">
    <location>
        <begin position="790"/>
        <end position="912"/>
    </location>
</feature>
<evidence type="ECO:0000256" key="19">
    <source>
        <dbReference type="ARBA" id="ARBA00070152"/>
    </source>
</evidence>
<evidence type="ECO:0000259" key="27">
    <source>
        <dbReference type="PROSITE" id="PS50894"/>
    </source>
</evidence>
<name>A0A4R6QLG5_9BURK</name>
<feature type="domain" description="PAC" evidence="26">
    <location>
        <begin position="222"/>
        <end position="274"/>
    </location>
</feature>
<keyword evidence="5 21" id="KW-0597">Phosphoprotein</keyword>
<evidence type="ECO:0000256" key="18">
    <source>
        <dbReference type="ARBA" id="ARBA00068150"/>
    </source>
</evidence>
<keyword evidence="12" id="KW-1133">Transmembrane helix</keyword>
<dbReference type="InterPro" id="IPR008207">
    <property type="entry name" value="Sig_transdc_His_kin_Hpt_dom"/>
</dbReference>
<proteinExistence type="predicted"/>
<evidence type="ECO:0000256" key="10">
    <source>
        <dbReference type="ARBA" id="ARBA00022777"/>
    </source>
</evidence>
<evidence type="ECO:0000256" key="9">
    <source>
        <dbReference type="ARBA" id="ARBA00022741"/>
    </source>
</evidence>
<keyword evidence="7" id="KW-0812">Transmembrane</keyword>
<dbReference type="Gene3D" id="3.40.50.2300">
    <property type="match status" value="2"/>
</dbReference>
<evidence type="ECO:0000256" key="17">
    <source>
        <dbReference type="ARBA" id="ARBA00064003"/>
    </source>
</evidence>
<reference evidence="28 29" key="1">
    <citation type="submission" date="2019-03" db="EMBL/GenBank/DDBJ databases">
        <title>Genomic Encyclopedia of Type Strains, Phase IV (KMG-IV): sequencing the most valuable type-strain genomes for metagenomic binning, comparative biology and taxonomic classification.</title>
        <authorList>
            <person name="Goeker M."/>
        </authorList>
    </citation>
    <scope>NUCLEOTIDE SEQUENCE [LARGE SCALE GENOMIC DNA]</scope>
    <source>
        <strain evidence="28 29">DSM 16998</strain>
    </source>
</reference>
<dbReference type="SMART" id="SM00086">
    <property type="entry name" value="PAC"/>
    <property type="match status" value="3"/>
</dbReference>
<dbReference type="InterPro" id="IPR036890">
    <property type="entry name" value="HATPase_C_sf"/>
</dbReference>
<dbReference type="CDD" id="cd16922">
    <property type="entry name" value="HATPase_EvgS-ArcB-TorS-like"/>
    <property type="match status" value="1"/>
</dbReference>
<comment type="subcellular location">
    <subcellularLocation>
        <location evidence="2">Cell membrane</location>
        <topology evidence="2">Multi-pass membrane protein</topology>
    </subcellularLocation>
</comment>
<evidence type="ECO:0000256" key="3">
    <source>
        <dbReference type="ARBA" id="ARBA00012438"/>
    </source>
</evidence>
<dbReference type="InParanoid" id="A0A4R6QLG5"/>
<evidence type="ECO:0000313" key="28">
    <source>
        <dbReference type="EMBL" id="TDP64072.1"/>
    </source>
</evidence>
<dbReference type="SUPFAM" id="SSF55874">
    <property type="entry name" value="ATPase domain of HSP90 chaperone/DNA topoisomerase II/histidine kinase"/>
    <property type="match status" value="1"/>
</dbReference>
<dbReference type="PROSITE" id="PS50113">
    <property type="entry name" value="PAC"/>
    <property type="match status" value="3"/>
</dbReference>
<dbReference type="Pfam" id="PF01627">
    <property type="entry name" value="Hpt"/>
    <property type="match status" value="1"/>
</dbReference>
<evidence type="ECO:0000256" key="21">
    <source>
        <dbReference type="PROSITE-ProRule" id="PRU00169"/>
    </source>
</evidence>
<evidence type="ECO:0000259" key="24">
    <source>
        <dbReference type="PROSITE" id="PS50110"/>
    </source>
</evidence>
<dbReference type="Gene3D" id="3.30.450.20">
    <property type="entry name" value="PAS domain"/>
    <property type="match status" value="3"/>
</dbReference>
<keyword evidence="15" id="KW-0472">Membrane</keyword>
<feature type="coiled-coil region" evidence="22">
    <location>
        <begin position="87"/>
        <end position="154"/>
    </location>
</feature>
<dbReference type="InterPro" id="IPR003594">
    <property type="entry name" value="HATPase_dom"/>
</dbReference>
<dbReference type="Proteomes" id="UP000295361">
    <property type="component" value="Unassembled WGS sequence"/>
</dbReference>
<comment type="catalytic activity">
    <reaction evidence="1">
        <text>ATP + protein L-histidine = ADP + protein N-phospho-L-histidine.</text>
        <dbReference type="EC" id="2.7.13.3"/>
    </reaction>
</comment>
<feature type="domain" description="HPt" evidence="27">
    <location>
        <begin position="1086"/>
        <end position="1179"/>
    </location>
</feature>
<feature type="domain" description="PAC" evidence="26">
    <location>
        <begin position="355"/>
        <end position="408"/>
    </location>
</feature>
<keyword evidence="14" id="KW-0843">Virulence</keyword>
<evidence type="ECO:0000259" key="26">
    <source>
        <dbReference type="PROSITE" id="PS50113"/>
    </source>
</evidence>
<feature type="domain" description="PAC" evidence="26">
    <location>
        <begin position="481"/>
        <end position="533"/>
    </location>
</feature>
<dbReference type="AlphaFoldDB" id="A0A4R6QLG5"/>
<dbReference type="SUPFAM" id="SSF52172">
    <property type="entry name" value="CheY-like"/>
    <property type="match status" value="2"/>
</dbReference>
<dbReference type="GO" id="GO:0000155">
    <property type="term" value="F:phosphorelay sensor kinase activity"/>
    <property type="evidence" value="ECO:0007669"/>
    <property type="project" value="InterPro"/>
</dbReference>
<dbReference type="EC" id="2.7.13.3" evidence="3"/>
<dbReference type="PROSITE" id="PS50110">
    <property type="entry name" value="RESPONSE_REGULATORY"/>
    <property type="match status" value="2"/>
</dbReference>
<evidence type="ECO:0000256" key="16">
    <source>
        <dbReference type="ARBA" id="ARBA00058004"/>
    </source>
</evidence>
<dbReference type="InterPro" id="IPR000700">
    <property type="entry name" value="PAS-assoc_C"/>
</dbReference>
<dbReference type="SMART" id="SM00388">
    <property type="entry name" value="HisKA"/>
    <property type="match status" value="1"/>
</dbReference>
<dbReference type="Gene3D" id="1.20.120.160">
    <property type="entry name" value="HPT domain"/>
    <property type="match status" value="1"/>
</dbReference>
<dbReference type="Pfam" id="PF02518">
    <property type="entry name" value="HATPase_c"/>
    <property type="match status" value="1"/>
</dbReference>
<gene>
    <name evidence="28" type="ORF">DES47_104360</name>
</gene>
<keyword evidence="4" id="KW-1003">Cell membrane</keyword>
<dbReference type="GO" id="GO:0005524">
    <property type="term" value="F:ATP binding"/>
    <property type="evidence" value="ECO:0007669"/>
    <property type="project" value="UniProtKB-KW"/>
</dbReference>
<dbReference type="FunFam" id="1.10.287.130:FF:000002">
    <property type="entry name" value="Two-component osmosensing histidine kinase"/>
    <property type="match status" value="1"/>
</dbReference>
<dbReference type="PANTHER" id="PTHR45339">
    <property type="entry name" value="HYBRID SIGNAL TRANSDUCTION HISTIDINE KINASE J"/>
    <property type="match status" value="1"/>
</dbReference>